<dbReference type="SUPFAM" id="SSF82771">
    <property type="entry name" value="GIY-YIG endonuclease"/>
    <property type="match status" value="1"/>
</dbReference>
<name>A0A382FVY2_9ZZZZ</name>
<accession>A0A382FVY2</accession>
<organism evidence="2">
    <name type="scientific">marine metagenome</name>
    <dbReference type="NCBI Taxonomy" id="408172"/>
    <lineage>
        <taxon>unclassified sequences</taxon>
        <taxon>metagenomes</taxon>
        <taxon>ecological metagenomes</taxon>
    </lineage>
</organism>
<dbReference type="Pfam" id="PF01541">
    <property type="entry name" value="GIY-YIG"/>
    <property type="match status" value="1"/>
</dbReference>
<dbReference type="EMBL" id="UINC01052179">
    <property type="protein sequence ID" value="SVB67208.1"/>
    <property type="molecule type" value="Genomic_DNA"/>
</dbReference>
<dbReference type="CDD" id="cd10456">
    <property type="entry name" value="GIY-YIG_UPF0213"/>
    <property type="match status" value="1"/>
</dbReference>
<dbReference type="Gene3D" id="3.40.1440.10">
    <property type="entry name" value="GIY-YIG endonuclease"/>
    <property type="match status" value="1"/>
</dbReference>
<sequence length="83" mass="9394">MGWTIYILRCADGTLYTGITNDLERRVSAHETGQGAKYTKGRGPFHLVYNETCEGRGKASKRENEIKSLSREEKLRLVSDDQS</sequence>
<gene>
    <name evidence="2" type="ORF">METZ01_LOCUS220062</name>
</gene>
<dbReference type="InterPro" id="IPR050190">
    <property type="entry name" value="UPF0213_domain"/>
</dbReference>
<reference evidence="2" key="1">
    <citation type="submission" date="2018-05" db="EMBL/GenBank/DDBJ databases">
        <authorList>
            <person name="Lanie J.A."/>
            <person name="Ng W.-L."/>
            <person name="Kazmierczak K.M."/>
            <person name="Andrzejewski T.M."/>
            <person name="Davidsen T.M."/>
            <person name="Wayne K.J."/>
            <person name="Tettelin H."/>
            <person name="Glass J.I."/>
            <person name="Rusch D."/>
            <person name="Podicherti R."/>
            <person name="Tsui H.-C.T."/>
            <person name="Winkler M.E."/>
        </authorList>
    </citation>
    <scope>NUCLEOTIDE SEQUENCE</scope>
</reference>
<evidence type="ECO:0000259" key="1">
    <source>
        <dbReference type="PROSITE" id="PS50164"/>
    </source>
</evidence>
<proteinExistence type="predicted"/>
<dbReference type="PANTHER" id="PTHR34477:SF1">
    <property type="entry name" value="UPF0213 PROTEIN YHBQ"/>
    <property type="match status" value="1"/>
</dbReference>
<evidence type="ECO:0000313" key="2">
    <source>
        <dbReference type="EMBL" id="SVB67208.1"/>
    </source>
</evidence>
<dbReference type="InterPro" id="IPR035901">
    <property type="entry name" value="GIY-YIG_endonuc_sf"/>
</dbReference>
<dbReference type="InterPro" id="IPR000305">
    <property type="entry name" value="GIY-YIG_endonuc"/>
</dbReference>
<dbReference type="PROSITE" id="PS50164">
    <property type="entry name" value="GIY_YIG"/>
    <property type="match status" value="1"/>
</dbReference>
<dbReference type="AlphaFoldDB" id="A0A382FVY2"/>
<feature type="domain" description="GIY-YIG" evidence="1">
    <location>
        <begin position="1"/>
        <end position="76"/>
    </location>
</feature>
<dbReference type="PANTHER" id="PTHR34477">
    <property type="entry name" value="UPF0213 PROTEIN YHBQ"/>
    <property type="match status" value="1"/>
</dbReference>
<protein>
    <recommendedName>
        <fullName evidence="1">GIY-YIG domain-containing protein</fullName>
    </recommendedName>
</protein>